<keyword evidence="1" id="KW-0433">Leucine-rich repeat</keyword>
<organism evidence="3 4">
    <name type="scientific">Silvanigrella aquatica</name>
    <dbReference type="NCBI Taxonomy" id="1915309"/>
    <lineage>
        <taxon>Bacteria</taxon>
        <taxon>Pseudomonadati</taxon>
        <taxon>Bdellovibrionota</taxon>
        <taxon>Oligoflexia</taxon>
        <taxon>Silvanigrellales</taxon>
        <taxon>Silvanigrellaceae</taxon>
        <taxon>Silvanigrella</taxon>
    </lineage>
</organism>
<dbReference type="InterPro" id="IPR001611">
    <property type="entry name" value="Leu-rich_rpt"/>
</dbReference>
<dbReference type="KEGG" id="saqi:AXG55_10820"/>
<keyword evidence="4" id="KW-1185">Reference proteome</keyword>
<evidence type="ECO:0000256" key="2">
    <source>
        <dbReference type="ARBA" id="ARBA00022737"/>
    </source>
</evidence>
<evidence type="ECO:0000313" key="4">
    <source>
        <dbReference type="Proteomes" id="UP000184731"/>
    </source>
</evidence>
<dbReference type="PROSITE" id="PS51257">
    <property type="entry name" value="PROKAR_LIPOPROTEIN"/>
    <property type="match status" value="1"/>
</dbReference>
<dbReference type="AlphaFoldDB" id="A0A1L4D2F4"/>
<dbReference type="Gene3D" id="3.80.10.10">
    <property type="entry name" value="Ribonuclease Inhibitor"/>
    <property type="match status" value="1"/>
</dbReference>
<dbReference type="OrthoDB" id="5702881at2"/>
<dbReference type="InterPro" id="IPR025875">
    <property type="entry name" value="Leu-rich_rpt_4"/>
</dbReference>
<gene>
    <name evidence="3" type="ORF">AXG55_10820</name>
</gene>
<dbReference type="PROSITE" id="PS51450">
    <property type="entry name" value="LRR"/>
    <property type="match status" value="2"/>
</dbReference>
<accession>A0A1L4D2F4</accession>
<dbReference type="EMBL" id="CP017834">
    <property type="protein sequence ID" value="APJ04371.1"/>
    <property type="molecule type" value="Genomic_DNA"/>
</dbReference>
<dbReference type="InterPro" id="IPR032675">
    <property type="entry name" value="LRR_dom_sf"/>
</dbReference>
<reference evidence="3 4" key="1">
    <citation type="submission" date="2016-10" db="EMBL/GenBank/DDBJ databases">
        <title>Silvanigrella aquatica sp. nov., isolated from a freshwater lake located in the Black Forest, Germany, description of Silvanigrellaceae fam. nov., Silvanigrellales ord. nov., reclassification of the order Bdellovibrionales in the class Oligoflexia, reclassification of the families Bacteriovoracaceae and Halobacteriovoraceae in the new order Bacteriovoracales ord. nov., and reclassification of the family Pseudobacteriovoracaceae in the order Oligoflexiales.</title>
        <authorList>
            <person name="Hahn M.W."/>
            <person name="Schmidt J."/>
            <person name="Koll U."/>
            <person name="Rohde M."/>
            <person name="Verbag S."/>
            <person name="Pitt A."/>
            <person name="Nakai R."/>
            <person name="Naganuma T."/>
            <person name="Lang E."/>
        </authorList>
    </citation>
    <scope>NUCLEOTIDE SEQUENCE [LARGE SCALE GENOMIC DNA]</scope>
    <source>
        <strain evidence="3 4">MWH-Nonnen-W8red</strain>
    </source>
</reference>
<dbReference type="Proteomes" id="UP000184731">
    <property type="component" value="Chromosome"/>
</dbReference>
<evidence type="ECO:0000256" key="1">
    <source>
        <dbReference type="ARBA" id="ARBA00022614"/>
    </source>
</evidence>
<dbReference type="RefSeq" id="WP_148698127.1">
    <property type="nucleotide sequence ID" value="NZ_CP017834.1"/>
</dbReference>
<sequence>MKFLFQNKEFKNLCIISILIVTLLGCTRQFNRDDTNSGSSDIKPLLPSASINFNTDTSDVVPPLVYLLGGVALYKVDDKNDVASAPGFSGVGLVTFPAISFTANPVNSAKNMKVVTINAGQPAFCKNVVFTIANNFIYVSNPLSNKLPTMTTCTYSLTSSTFSIPANSITFTFNYTVQDWASSLGDNPDGKPSYAKLTAKRIMKYYSDKNLSDSKLDFKGQTIFDVSPFTALVKLQTLNLSDNFIQDINPLMHLTNLTSLNLFDNEIKFIPDSITKLKLNFLSFNTNSILSLSPTTYSFIKSINPDSLYGNPGTATNFGN</sequence>
<evidence type="ECO:0000313" key="3">
    <source>
        <dbReference type="EMBL" id="APJ04371.1"/>
    </source>
</evidence>
<dbReference type="STRING" id="1915309.AXG55_10820"/>
<dbReference type="SUPFAM" id="SSF52075">
    <property type="entry name" value="Outer arm dynein light chain 1"/>
    <property type="match status" value="1"/>
</dbReference>
<name>A0A1L4D2F4_9BACT</name>
<protein>
    <submittedName>
        <fullName evidence="3">Uncharacterized protein</fullName>
    </submittedName>
</protein>
<keyword evidence="2" id="KW-0677">Repeat</keyword>
<dbReference type="Pfam" id="PF12799">
    <property type="entry name" value="LRR_4"/>
    <property type="match status" value="1"/>
</dbReference>
<proteinExistence type="predicted"/>